<name>A0A174AV68_9FIRM</name>
<dbReference type="InterPro" id="IPR013449">
    <property type="entry name" value="Rhamnulokinase"/>
</dbReference>
<dbReference type="RefSeq" id="WP_055653754.1">
    <property type="nucleotide sequence ID" value="NZ_CABIXC010000003.1"/>
</dbReference>
<dbReference type="AlphaFoldDB" id="A0A174AV68"/>
<feature type="domain" description="Carbohydrate kinase FGGY N-terminal" evidence="9">
    <location>
        <begin position="4"/>
        <end position="243"/>
    </location>
</feature>
<evidence type="ECO:0000313" key="11">
    <source>
        <dbReference type="EMBL" id="CUN92427.1"/>
    </source>
</evidence>
<evidence type="ECO:0000256" key="1">
    <source>
        <dbReference type="ARBA" id="ARBA00009156"/>
    </source>
</evidence>
<keyword evidence="4 11" id="KW-0418">Kinase</keyword>
<proteinExistence type="inferred from homology"/>
<sequence>MENYYLAVDIGASSGRHILGTVKDGTISLEEIYRFENGMEKRNGHLCWDVESLFHEIKMGMKQCAVQGKIPCSMGIDTWAVDFVLLDRDGQRLGDAVGYRDDRTKGMDEKVYEVISPEALYERTGIQKQIFNTIYQLMAMKEEQPEALSGAESLLMIPDYFHYMLTGVKRQEYTNATTTQLVSPVTKTWDYELIRQLGYPEKLFTELSMPGTVVGTLTKAVQDEVGFNCKVVLPATHDTGSAVMAVPVPENGERKGRETEKTHNTDGGLLYISSGTWSLMGTELSEADCSAESRKANLTNEGGYEYRFRYLKNIMGLWMIQSVKKELAAAGEEYSFAELCRMASHETIKSIVPCNDDVFLAPESMTEAVKAYLRESGQEVPETAGALAAVIYNSLAQCYKETVEELEAITGRTYQAVNIVGGGSNAEYLNQLTAKATGKTVYAGPGEATAIGNLLAQMIRAGEFQGLTEARAAVYSSFEISTYQ</sequence>
<dbReference type="EC" id="2.7.1.5" evidence="8"/>
<dbReference type="InterPro" id="IPR018485">
    <property type="entry name" value="FGGY_C"/>
</dbReference>
<keyword evidence="2 11" id="KW-0808">Transferase</keyword>
<evidence type="ECO:0000256" key="2">
    <source>
        <dbReference type="ARBA" id="ARBA00022679"/>
    </source>
</evidence>
<dbReference type="SUPFAM" id="SSF53067">
    <property type="entry name" value="Actin-like ATPase domain"/>
    <property type="match status" value="2"/>
</dbReference>
<comment type="similarity">
    <text evidence="1">Belongs to the FGGY kinase family.</text>
</comment>
<dbReference type="PANTHER" id="PTHR10196">
    <property type="entry name" value="SUGAR KINASE"/>
    <property type="match status" value="1"/>
</dbReference>
<dbReference type="GO" id="GO:0006071">
    <property type="term" value="P:glycerol metabolic process"/>
    <property type="evidence" value="ECO:0007669"/>
    <property type="project" value="TreeGrafter"/>
</dbReference>
<evidence type="ECO:0000256" key="7">
    <source>
        <dbReference type="ARBA" id="ARBA00023308"/>
    </source>
</evidence>
<dbReference type="GO" id="GO:0019301">
    <property type="term" value="P:rhamnose catabolic process"/>
    <property type="evidence" value="ECO:0007669"/>
    <property type="project" value="UniProtKB-UniRule"/>
</dbReference>
<organism evidence="11 12">
    <name type="scientific">Hungatella hathewayi</name>
    <dbReference type="NCBI Taxonomy" id="154046"/>
    <lineage>
        <taxon>Bacteria</taxon>
        <taxon>Bacillati</taxon>
        <taxon>Bacillota</taxon>
        <taxon>Clostridia</taxon>
        <taxon>Lachnospirales</taxon>
        <taxon>Lachnospiraceae</taxon>
        <taxon>Hungatella</taxon>
    </lineage>
</organism>
<dbReference type="EMBL" id="CYZE01000003">
    <property type="protein sequence ID" value="CUN92427.1"/>
    <property type="molecule type" value="Genomic_DNA"/>
</dbReference>
<evidence type="ECO:0000313" key="12">
    <source>
        <dbReference type="Proteomes" id="UP000095651"/>
    </source>
</evidence>
<dbReference type="GO" id="GO:0005829">
    <property type="term" value="C:cytosol"/>
    <property type="evidence" value="ECO:0007669"/>
    <property type="project" value="TreeGrafter"/>
</dbReference>
<dbReference type="NCBIfam" id="TIGR02627">
    <property type="entry name" value="rhamnulo_kin"/>
    <property type="match status" value="1"/>
</dbReference>
<dbReference type="InterPro" id="IPR043129">
    <property type="entry name" value="ATPase_NBD"/>
</dbReference>
<dbReference type="Gene3D" id="3.30.420.40">
    <property type="match status" value="2"/>
</dbReference>
<dbReference type="Proteomes" id="UP000095651">
    <property type="component" value="Unassembled WGS sequence"/>
</dbReference>
<gene>
    <name evidence="11" type="primary">rhaB</name>
    <name evidence="11" type="ORF">ERS852407_01387</name>
</gene>
<evidence type="ECO:0000256" key="3">
    <source>
        <dbReference type="ARBA" id="ARBA00022741"/>
    </source>
</evidence>
<reference evidence="11 12" key="1">
    <citation type="submission" date="2015-09" db="EMBL/GenBank/DDBJ databases">
        <authorList>
            <consortium name="Pathogen Informatics"/>
        </authorList>
    </citation>
    <scope>NUCLEOTIDE SEQUENCE [LARGE SCALE GENOMIC DNA]</scope>
    <source>
        <strain evidence="11 12">2789STDY5608850</strain>
    </source>
</reference>
<evidence type="ECO:0000259" key="9">
    <source>
        <dbReference type="Pfam" id="PF00370"/>
    </source>
</evidence>
<evidence type="ECO:0000256" key="8">
    <source>
        <dbReference type="NCBIfam" id="TIGR02627"/>
    </source>
</evidence>
<dbReference type="Pfam" id="PF00370">
    <property type="entry name" value="FGGY_N"/>
    <property type="match status" value="1"/>
</dbReference>
<protein>
    <recommendedName>
        <fullName evidence="8">Rhamnulokinase</fullName>
        <ecNumber evidence="8">2.7.1.5</ecNumber>
    </recommendedName>
</protein>
<dbReference type="CDD" id="cd07771">
    <property type="entry name" value="ASKHA_NBD_FGGY_RhaB-like"/>
    <property type="match status" value="1"/>
</dbReference>
<evidence type="ECO:0000256" key="4">
    <source>
        <dbReference type="ARBA" id="ARBA00022777"/>
    </source>
</evidence>
<dbReference type="GO" id="GO:0008993">
    <property type="term" value="F:rhamnulokinase activity"/>
    <property type="evidence" value="ECO:0007669"/>
    <property type="project" value="UniProtKB-UniRule"/>
</dbReference>
<evidence type="ECO:0000256" key="6">
    <source>
        <dbReference type="ARBA" id="ARBA00023157"/>
    </source>
</evidence>
<feature type="domain" description="Carbohydrate kinase FGGY C-terminal" evidence="10">
    <location>
        <begin position="270"/>
        <end position="459"/>
    </location>
</feature>
<keyword evidence="5" id="KW-0067">ATP-binding</keyword>
<keyword evidence="3" id="KW-0547">Nucleotide-binding</keyword>
<dbReference type="GO" id="GO:0005524">
    <property type="term" value="F:ATP binding"/>
    <property type="evidence" value="ECO:0007669"/>
    <property type="project" value="UniProtKB-KW"/>
</dbReference>
<dbReference type="GO" id="GO:0004370">
    <property type="term" value="F:glycerol kinase activity"/>
    <property type="evidence" value="ECO:0007669"/>
    <property type="project" value="TreeGrafter"/>
</dbReference>
<accession>A0A174AV68</accession>
<dbReference type="InterPro" id="IPR018484">
    <property type="entry name" value="FGGY_N"/>
</dbReference>
<dbReference type="Pfam" id="PF02782">
    <property type="entry name" value="FGGY_C"/>
    <property type="match status" value="1"/>
</dbReference>
<evidence type="ECO:0000259" key="10">
    <source>
        <dbReference type="Pfam" id="PF02782"/>
    </source>
</evidence>
<evidence type="ECO:0000256" key="5">
    <source>
        <dbReference type="ARBA" id="ARBA00022840"/>
    </source>
</evidence>
<dbReference type="PANTHER" id="PTHR10196:SF93">
    <property type="entry name" value="L-RHAMNULOKINASE"/>
    <property type="match status" value="1"/>
</dbReference>
<keyword evidence="7" id="KW-0684">Rhamnose metabolism</keyword>
<keyword evidence="6" id="KW-1015">Disulfide bond</keyword>